<organism evidence="1 2">
    <name type="scientific">Rotaria magnacalcarata</name>
    <dbReference type="NCBI Taxonomy" id="392030"/>
    <lineage>
        <taxon>Eukaryota</taxon>
        <taxon>Metazoa</taxon>
        <taxon>Spiralia</taxon>
        <taxon>Gnathifera</taxon>
        <taxon>Rotifera</taxon>
        <taxon>Eurotatoria</taxon>
        <taxon>Bdelloidea</taxon>
        <taxon>Philodinida</taxon>
        <taxon>Philodinidae</taxon>
        <taxon>Rotaria</taxon>
    </lineage>
</organism>
<feature type="non-terminal residue" evidence="1">
    <location>
        <position position="1"/>
    </location>
</feature>
<name>A0A8S3IXI1_9BILA</name>
<dbReference type="EMBL" id="CAJOBJ010351373">
    <property type="protein sequence ID" value="CAF5208673.1"/>
    <property type="molecule type" value="Genomic_DNA"/>
</dbReference>
<gene>
    <name evidence="1" type="ORF">GIL414_LOCUS79034</name>
</gene>
<reference evidence="1" key="1">
    <citation type="submission" date="2021-02" db="EMBL/GenBank/DDBJ databases">
        <authorList>
            <person name="Nowell W R."/>
        </authorList>
    </citation>
    <scope>NUCLEOTIDE SEQUENCE</scope>
</reference>
<proteinExistence type="predicted"/>
<comment type="caution">
    <text evidence="1">The sequence shown here is derived from an EMBL/GenBank/DDBJ whole genome shotgun (WGS) entry which is preliminary data.</text>
</comment>
<dbReference type="Proteomes" id="UP000681720">
    <property type="component" value="Unassembled WGS sequence"/>
</dbReference>
<evidence type="ECO:0000313" key="2">
    <source>
        <dbReference type="Proteomes" id="UP000681720"/>
    </source>
</evidence>
<evidence type="ECO:0000313" key="1">
    <source>
        <dbReference type="EMBL" id="CAF5208673.1"/>
    </source>
</evidence>
<protein>
    <submittedName>
        <fullName evidence="1">Uncharacterized protein</fullName>
    </submittedName>
</protein>
<accession>A0A8S3IXI1</accession>
<dbReference type="AlphaFoldDB" id="A0A8S3IXI1"/>
<sequence>LQVTSDTLNQYANGYLTSCESNFLEITINNISSLTARVNIAISKDLFLHSSGKVKNIRRSFFSVFYKLTRTKNETYFDATHSLNWLRKVEMVNYNRPPNSKYAFEFIFIQD</sequence>